<dbReference type="InterPro" id="IPR041700">
    <property type="entry name" value="OMP_b-brl_3"/>
</dbReference>
<dbReference type="AlphaFoldDB" id="A0A6I6G5E6"/>
<dbReference type="Proteomes" id="UP000426027">
    <property type="component" value="Chromosome"/>
</dbReference>
<gene>
    <name evidence="2" type="ORF">GLV81_03150</name>
</gene>
<evidence type="ECO:0000259" key="1">
    <source>
        <dbReference type="Pfam" id="PF14905"/>
    </source>
</evidence>
<dbReference type="EMBL" id="CP046566">
    <property type="protein sequence ID" value="QGW27234.1"/>
    <property type="molecule type" value="Genomic_DNA"/>
</dbReference>
<sequence length="103" mass="11974">MLNEVTNQLYSGLADGFDQSFWLWNVSAGKKMLKNRRGEIKMSVFDLLKQNQSIARNIGETYIEDVQTQVLQQYFMLTFTYTLRNFGQAAKRNAGETPTLQRR</sequence>
<evidence type="ECO:0000313" key="2">
    <source>
        <dbReference type="EMBL" id="QGW27234.1"/>
    </source>
</evidence>
<dbReference type="KEGG" id="fls:GLV81_03150"/>
<reference evidence="2 3" key="1">
    <citation type="submission" date="2019-11" db="EMBL/GenBank/DDBJ databases">
        <authorList>
            <person name="Im W.T."/>
        </authorList>
    </citation>
    <scope>NUCLEOTIDE SEQUENCE [LARGE SCALE GENOMIC DNA]</scope>
    <source>
        <strain evidence="2 3">SB-02</strain>
    </source>
</reference>
<name>A0A6I6G5E6_9BACT</name>
<dbReference type="Pfam" id="PF14905">
    <property type="entry name" value="OMP_b-brl_3"/>
    <property type="match status" value="1"/>
</dbReference>
<protein>
    <submittedName>
        <fullName evidence="2">Outer membrane beta-barrel protein</fullName>
    </submittedName>
</protein>
<feature type="domain" description="Outer membrane protein beta-barrel" evidence="1">
    <location>
        <begin position="16"/>
        <end position="81"/>
    </location>
</feature>
<keyword evidence="3" id="KW-1185">Reference proteome</keyword>
<organism evidence="2 3">
    <name type="scientific">Phnomibacter ginsenosidimutans</name>
    <dbReference type="NCBI Taxonomy" id="2676868"/>
    <lineage>
        <taxon>Bacteria</taxon>
        <taxon>Pseudomonadati</taxon>
        <taxon>Bacteroidota</taxon>
        <taxon>Chitinophagia</taxon>
        <taxon>Chitinophagales</taxon>
        <taxon>Chitinophagaceae</taxon>
        <taxon>Phnomibacter</taxon>
    </lineage>
</organism>
<proteinExistence type="predicted"/>
<evidence type="ECO:0000313" key="3">
    <source>
        <dbReference type="Proteomes" id="UP000426027"/>
    </source>
</evidence>
<accession>A0A6I6G5E6</accession>